<comment type="similarity">
    <text evidence="2 13">Belongs to the pyruvate kinase family.</text>
</comment>
<dbReference type="InterPro" id="IPR015813">
    <property type="entry name" value="Pyrv/PenolPyrv_kinase-like_dom"/>
</dbReference>
<dbReference type="PANTHER" id="PTHR11817">
    <property type="entry name" value="PYRUVATE KINASE"/>
    <property type="match status" value="1"/>
</dbReference>
<keyword evidence="4 13" id="KW-0808">Transferase</keyword>
<dbReference type="GO" id="GO:0004743">
    <property type="term" value="F:pyruvate kinase activity"/>
    <property type="evidence" value="ECO:0007669"/>
    <property type="project" value="UniProtKB-UniRule"/>
</dbReference>
<dbReference type="InterPro" id="IPR001697">
    <property type="entry name" value="Pyr_Knase"/>
</dbReference>
<evidence type="ECO:0000256" key="4">
    <source>
        <dbReference type="ARBA" id="ARBA00022679"/>
    </source>
</evidence>
<evidence type="ECO:0000256" key="6">
    <source>
        <dbReference type="ARBA" id="ARBA00022741"/>
    </source>
</evidence>
<evidence type="ECO:0000256" key="9">
    <source>
        <dbReference type="ARBA" id="ARBA00022842"/>
    </source>
</evidence>
<evidence type="ECO:0000256" key="5">
    <source>
        <dbReference type="ARBA" id="ARBA00022723"/>
    </source>
</evidence>
<dbReference type="Pfam" id="PF02887">
    <property type="entry name" value="PK_C"/>
    <property type="match status" value="1"/>
</dbReference>
<dbReference type="SUPFAM" id="SSF51621">
    <property type="entry name" value="Phosphoenolpyruvate/pyruvate domain"/>
    <property type="match status" value="1"/>
</dbReference>
<dbReference type="Gene3D" id="3.20.20.60">
    <property type="entry name" value="Phosphoenolpyruvate-binding domains"/>
    <property type="match status" value="1"/>
</dbReference>
<gene>
    <name evidence="16" type="primary">ttuE</name>
    <name evidence="16" type="ORF">RCFBP_mp30272</name>
</gene>
<keyword evidence="7 13" id="KW-0418">Kinase</keyword>
<dbReference type="GO" id="GO:0030955">
    <property type="term" value="F:potassium ion binding"/>
    <property type="evidence" value="ECO:0007669"/>
    <property type="project" value="UniProtKB-UniRule"/>
</dbReference>
<feature type="domain" description="Pyruvate kinase C-terminal" evidence="15">
    <location>
        <begin position="375"/>
        <end position="487"/>
    </location>
</feature>
<dbReference type="Gene3D" id="3.40.1380.20">
    <property type="entry name" value="Pyruvate kinase, C-terminal domain"/>
    <property type="match status" value="1"/>
</dbReference>
<reference evidence="16" key="1">
    <citation type="journal article" date="2010" name="BMC Genomics">
        <title>Genomes of three tomato pathogens within the Ralstonia solanacearum species complex reveal significant evolutionary divergence.</title>
        <authorList>
            <person name="Remenant B."/>
            <person name="Coupat-Goutaland B."/>
            <person name="Guidot A."/>
            <person name="Cellier G."/>
            <person name="Wicker E."/>
            <person name="Allen C."/>
            <person name="Fegan M."/>
            <person name="Pruvost O."/>
            <person name="Elbaz M."/>
            <person name="Calteau A."/>
            <person name="Salvignol G."/>
            <person name="Mornico D."/>
            <person name="Mangenot S."/>
            <person name="Barbe V."/>
            <person name="Medigue C."/>
            <person name="Prior P."/>
        </authorList>
    </citation>
    <scope>NUCLEOTIDE SEQUENCE [LARGE SCALE GENOMIC DNA]</scope>
    <source>
        <strain evidence="16">CFBP2957</strain>
        <plasmid evidence="16">RCFBPv3_mp</plasmid>
    </source>
</reference>
<evidence type="ECO:0000259" key="14">
    <source>
        <dbReference type="Pfam" id="PF00224"/>
    </source>
</evidence>
<dbReference type="SUPFAM" id="SSF50800">
    <property type="entry name" value="PK beta-barrel domain-like"/>
    <property type="match status" value="1"/>
</dbReference>
<keyword evidence="5" id="KW-0479">Metal-binding</keyword>
<reference evidence="16" key="2">
    <citation type="submission" date="2010-02" db="EMBL/GenBank/DDBJ databases">
        <authorList>
            <person name="Genoscope - CEA"/>
        </authorList>
    </citation>
    <scope>NUCLEOTIDE SEQUENCE</scope>
    <source>
        <strain evidence="16">CFBP2957</strain>
        <plasmid evidence="16">RCFBPv3_mp</plasmid>
    </source>
</reference>
<evidence type="ECO:0000256" key="3">
    <source>
        <dbReference type="ARBA" id="ARBA00012142"/>
    </source>
</evidence>
<dbReference type="PRINTS" id="PR01050">
    <property type="entry name" value="PYRUVTKNASE"/>
</dbReference>
<dbReference type="InterPro" id="IPR015793">
    <property type="entry name" value="Pyrv_Knase_brl"/>
</dbReference>
<evidence type="ECO:0000256" key="7">
    <source>
        <dbReference type="ARBA" id="ARBA00022777"/>
    </source>
</evidence>
<accession>D8P621</accession>
<organism evidence="16">
    <name type="scientific">Ralstonia solanacearum CFBP2957</name>
    <dbReference type="NCBI Taxonomy" id="859656"/>
    <lineage>
        <taxon>Bacteria</taxon>
        <taxon>Pseudomonadati</taxon>
        <taxon>Pseudomonadota</taxon>
        <taxon>Betaproteobacteria</taxon>
        <taxon>Burkholderiales</taxon>
        <taxon>Burkholderiaceae</taxon>
        <taxon>Ralstonia</taxon>
        <taxon>Ralstonia solanacearum species complex</taxon>
    </lineage>
</organism>
<evidence type="ECO:0000256" key="2">
    <source>
        <dbReference type="ARBA" id="ARBA00008663"/>
    </source>
</evidence>
<dbReference type="GO" id="GO:0000287">
    <property type="term" value="F:magnesium ion binding"/>
    <property type="evidence" value="ECO:0007669"/>
    <property type="project" value="UniProtKB-UniRule"/>
</dbReference>
<dbReference type="UniPathway" id="UPA00109">
    <property type="reaction ID" value="UER00188"/>
</dbReference>
<dbReference type="EC" id="2.7.1.40" evidence="3 12"/>
<dbReference type="SUPFAM" id="SSF52935">
    <property type="entry name" value="PK C-terminal domain-like"/>
    <property type="match status" value="1"/>
</dbReference>
<dbReference type="FunFam" id="2.40.33.10:FF:000001">
    <property type="entry name" value="Pyruvate kinase"/>
    <property type="match status" value="1"/>
</dbReference>
<protein>
    <recommendedName>
        <fullName evidence="3 12">Pyruvate kinase</fullName>
        <ecNumber evidence="3 12">2.7.1.40</ecNumber>
    </recommendedName>
</protein>
<dbReference type="Pfam" id="PF00224">
    <property type="entry name" value="PK"/>
    <property type="match status" value="1"/>
</dbReference>
<proteinExistence type="inferred from homology"/>
<geneLocation type="plasmid" evidence="16">
    <name>RCFBPv3_mp</name>
</geneLocation>
<evidence type="ECO:0000256" key="11">
    <source>
        <dbReference type="ARBA" id="ARBA00023317"/>
    </source>
</evidence>
<evidence type="ECO:0000313" key="16">
    <source>
        <dbReference type="EMBL" id="CBJ54357.1"/>
    </source>
</evidence>
<evidence type="ECO:0000256" key="13">
    <source>
        <dbReference type="RuleBase" id="RU000504"/>
    </source>
</evidence>
<keyword evidence="16" id="KW-0614">Plasmid</keyword>
<dbReference type="NCBIfam" id="NF004978">
    <property type="entry name" value="PRK06354.1"/>
    <property type="match status" value="1"/>
</dbReference>
<evidence type="ECO:0000256" key="1">
    <source>
        <dbReference type="ARBA" id="ARBA00004997"/>
    </source>
</evidence>
<evidence type="ECO:0000256" key="10">
    <source>
        <dbReference type="ARBA" id="ARBA00023152"/>
    </source>
</evidence>
<dbReference type="NCBIfam" id="TIGR01064">
    <property type="entry name" value="pyruv_kin"/>
    <property type="match status" value="1"/>
</dbReference>
<keyword evidence="11 16" id="KW-0670">Pyruvate</keyword>
<keyword evidence="9 13" id="KW-0460">Magnesium</keyword>
<comment type="catalytic activity">
    <reaction evidence="13">
        <text>pyruvate + ATP = phosphoenolpyruvate + ADP + H(+)</text>
        <dbReference type="Rhea" id="RHEA:18157"/>
        <dbReference type="ChEBI" id="CHEBI:15361"/>
        <dbReference type="ChEBI" id="CHEBI:15378"/>
        <dbReference type="ChEBI" id="CHEBI:30616"/>
        <dbReference type="ChEBI" id="CHEBI:58702"/>
        <dbReference type="ChEBI" id="CHEBI:456216"/>
        <dbReference type="EC" id="2.7.1.40"/>
    </reaction>
</comment>
<dbReference type="GO" id="GO:0016301">
    <property type="term" value="F:kinase activity"/>
    <property type="evidence" value="ECO:0007669"/>
    <property type="project" value="UniProtKB-KW"/>
</dbReference>
<dbReference type="InterPro" id="IPR040442">
    <property type="entry name" value="Pyrv_kinase-like_dom_sf"/>
</dbReference>
<dbReference type="AlphaFoldDB" id="D8P621"/>
<keyword evidence="10 13" id="KW-0324">Glycolysis</keyword>
<dbReference type="PATRIC" id="fig|859656.5.peg.4737"/>
<keyword evidence="6" id="KW-0547">Nucleotide-binding</keyword>
<dbReference type="Gene3D" id="2.40.33.10">
    <property type="entry name" value="PK beta-barrel domain-like"/>
    <property type="match status" value="1"/>
</dbReference>
<dbReference type="InterPro" id="IPR011037">
    <property type="entry name" value="Pyrv_Knase-like_insert_dom_sf"/>
</dbReference>
<evidence type="ECO:0000256" key="8">
    <source>
        <dbReference type="ARBA" id="ARBA00022840"/>
    </source>
</evidence>
<dbReference type="EMBL" id="FP885907">
    <property type="protein sequence ID" value="CBJ54357.1"/>
    <property type="molecule type" value="Genomic_DNA"/>
</dbReference>
<sequence length="491" mass="52293">MSTTSAMNAINAAPHGNTPMRRLRNAKIVATLGPSSSERRTIQALFEAGADVFRLNFSHGTHEDHRRRLDIVRAVERDSGRPIGVLIDLQGPKLRIGTFDGGRAELAPQTRFRLDLDAGRPGSAERVSLPHPEIFAALQAGAELMLDDGRVRLRVDRCGSDVAETTVLDGGVLSDRKGVNVPGVVLPLSALTDKDRRDLEFGLGLGVDWVALSFVQRPEDIAEIKGIVQGRAGIVAKLEKPAAIRSLEDIVAEADAVMVARGDLGVEMPAEQVPSLQKRIVRACRRAGKPVIVATQMLESMVSAPVPTRAEASDVATAVYDGADAVMLSAESASGSYPVEAVGMMSSIIRRTEADSHYHEAIQASHTAPRQDAADAIGYAVRHVANLLGVPATVAYTHSGYSALRMARERPEVPILGMTPKLATARRLALAWGVHAVLCHEVADVPEMTDLASRTVLHEGFGAQGQPIVISAGLPFAVAGTTNLLRIAHIG</sequence>
<evidence type="ECO:0000259" key="15">
    <source>
        <dbReference type="Pfam" id="PF02887"/>
    </source>
</evidence>
<dbReference type="InterPro" id="IPR015806">
    <property type="entry name" value="Pyrv_Knase_insert_dom_sf"/>
</dbReference>
<dbReference type="InterPro" id="IPR036918">
    <property type="entry name" value="Pyrv_Knase_C_sf"/>
</dbReference>
<name>D8P621_RALSL</name>
<keyword evidence="8" id="KW-0067">ATP-binding</keyword>
<comment type="pathway">
    <text evidence="1 13">Carbohydrate degradation; glycolysis; pyruvate from D-glyceraldehyde 3-phosphate: step 5/5.</text>
</comment>
<evidence type="ECO:0000256" key="12">
    <source>
        <dbReference type="NCBIfam" id="TIGR01064"/>
    </source>
</evidence>
<feature type="domain" description="Pyruvate kinase barrel" evidence="14">
    <location>
        <begin position="24"/>
        <end position="342"/>
    </location>
</feature>
<dbReference type="NCBIfam" id="NF004886">
    <property type="entry name" value="PRK06247.1"/>
    <property type="match status" value="1"/>
</dbReference>
<dbReference type="GO" id="GO:0005524">
    <property type="term" value="F:ATP binding"/>
    <property type="evidence" value="ECO:0007669"/>
    <property type="project" value="UniProtKB-KW"/>
</dbReference>
<dbReference type="InterPro" id="IPR015795">
    <property type="entry name" value="Pyrv_Knase_C"/>
</dbReference>
<dbReference type="NCBIfam" id="NF004491">
    <property type="entry name" value="PRK05826.1"/>
    <property type="match status" value="1"/>
</dbReference>